<sequence length="364" mass="43087">MNIFKNIFGKKTESIKTYEDFWSWFEKNEKNFFEVVKNHRNIEKNFLNKIAPKLEELKDGFYYLSGMYNNDTAELILTADGNTKNIVFIEELISHSPNLERWKFTALKPATDIKSVNIEMAGYQFNSENISFYSNEFPDFPDEIDITIVHNDLNEKNKSEVGNGTYIFLDNYLGELDFLNNIDNLTIVGKQETQNELIPIEKLKDFLTWRQKEFIEKYDGVRYETENDEYSALEAKLKSGNALIAVVNAELLNWDRKASHPWISKLTLKFDGSKNNGMPNKNDYSKLSNIEEEIMQELKDYDGYLNIGRETANGEREIYFACKDFRKPSKVFFKIQQNYSNVFEIEYDIFKDKYWQYFDRYKQN</sequence>
<organism evidence="2 3">
    <name type="scientific">Flavobacterium algoritolerans</name>
    <dbReference type="NCBI Taxonomy" id="3041254"/>
    <lineage>
        <taxon>Bacteria</taxon>
        <taxon>Pseudomonadati</taxon>
        <taxon>Bacteroidota</taxon>
        <taxon>Flavobacteriia</taxon>
        <taxon>Flavobacteriales</taxon>
        <taxon>Flavobacteriaceae</taxon>
        <taxon>Flavobacterium</taxon>
    </lineage>
</organism>
<dbReference type="RefSeq" id="WP_282714434.1">
    <property type="nucleotide sequence ID" value="NZ_JASCRZ010000001.1"/>
</dbReference>
<dbReference type="EMBL" id="JASCRZ010000001">
    <property type="protein sequence ID" value="MDI5893289.1"/>
    <property type="molecule type" value="Genomic_DNA"/>
</dbReference>
<gene>
    <name evidence="2" type="ORF">QLS65_00145</name>
</gene>
<reference evidence="2 3" key="1">
    <citation type="submission" date="2023-04" db="EMBL/GenBank/DDBJ databases">
        <title>Two novel species of Flavobacterium.</title>
        <authorList>
            <person name="Liu Q."/>
            <person name="Xin Y.-H."/>
        </authorList>
    </citation>
    <scope>NUCLEOTIDE SEQUENCE [LARGE SCALE GENOMIC DNA]</scope>
    <source>
        <strain evidence="2 3">LB1P51</strain>
    </source>
</reference>
<dbReference type="Pfam" id="PF05117">
    <property type="entry name" value="DUF695"/>
    <property type="match status" value="1"/>
</dbReference>
<feature type="domain" description="DUF695" evidence="1">
    <location>
        <begin position="247"/>
        <end position="358"/>
    </location>
</feature>
<evidence type="ECO:0000313" key="2">
    <source>
        <dbReference type="EMBL" id="MDI5893289.1"/>
    </source>
</evidence>
<accession>A0ABT6V4X8</accession>
<proteinExistence type="predicted"/>
<comment type="caution">
    <text evidence="2">The sequence shown here is derived from an EMBL/GenBank/DDBJ whole genome shotgun (WGS) entry which is preliminary data.</text>
</comment>
<name>A0ABT6V4X8_9FLAO</name>
<evidence type="ECO:0000313" key="3">
    <source>
        <dbReference type="Proteomes" id="UP001243403"/>
    </source>
</evidence>
<dbReference type="Proteomes" id="UP001243403">
    <property type="component" value="Unassembled WGS sequence"/>
</dbReference>
<evidence type="ECO:0000259" key="1">
    <source>
        <dbReference type="Pfam" id="PF05117"/>
    </source>
</evidence>
<keyword evidence="3" id="KW-1185">Reference proteome</keyword>
<protein>
    <submittedName>
        <fullName evidence="2">DUF695 domain-containing protein</fullName>
    </submittedName>
</protein>
<dbReference type="InterPro" id="IPR016097">
    <property type="entry name" value="DUF695"/>
</dbReference>